<dbReference type="KEGG" id="pbp:STSP1_02302"/>
<evidence type="ECO:0000313" key="2">
    <source>
        <dbReference type="EMBL" id="ARN57876.1"/>
    </source>
</evidence>
<dbReference type="STRING" id="1941349.STSP1_02302"/>
<accession>A0A1W6LQ40</accession>
<dbReference type="AlphaFoldDB" id="A0A1W6LQ40"/>
<reference evidence="3" key="1">
    <citation type="submission" date="2017-04" db="EMBL/GenBank/DDBJ databases">
        <title>Comparative genomics and description of representatives of a novel lineage of planctomycetes thriving in anoxic sediments.</title>
        <authorList>
            <person name="Spring S."/>
            <person name="Bunk B."/>
            <person name="Sproer C."/>
        </authorList>
    </citation>
    <scope>NUCLEOTIDE SEQUENCE [LARGE SCALE GENOMIC DNA]</scope>
    <source>
        <strain evidence="3">ST-PulAB-D4</strain>
    </source>
</reference>
<dbReference type="Proteomes" id="UP000193334">
    <property type="component" value="Chromosome"/>
</dbReference>
<gene>
    <name evidence="2" type="ORF">STSP1_02302</name>
</gene>
<organism evidence="2 3">
    <name type="scientific">Sedimentisphaera salicampi</name>
    <dbReference type="NCBI Taxonomy" id="1941349"/>
    <lineage>
        <taxon>Bacteria</taxon>
        <taxon>Pseudomonadati</taxon>
        <taxon>Planctomycetota</taxon>
        <taxon>Phycisphaerae</taxon>
        <taxon>Sedimentisphaerales</taxon>
        <taxon>Sedimentisphaeraceae</taxon>
        <taxon>Sedimentisphaera</taxon>
    </lineage>
</organism>
<evidence type="ECO:0000259" key="1">
    <source>
        <dbReference type="Pfam" id="PF07589"/>
    </source>
</evidence>
<evidence type="ECO:0000313" key="3">
    <source>
        <dbReference type="Proteomes" id="UP000193334"/>
    </source>
</evidence>
<dbReference type="RefSeq" id="WP_085756492.1">
    <property type="nucleotide sequence ID" value="NZ_CP021023.1"/>
</dbReference>
<keyword evidence="3" id="KW-1185">Reference proteome</keyword>
<dbReference type="NCBIfam" id="TIGR02595">
    <property type="entry name" value="PEP_CTERM"/>
    <property type="match status" value="1"/>
</dbReference>
<proteinExistence type="predicted"/>
<dbReference type="Pfam" id="PF07589">
    <property type="entry name" value="PEP-CTERM"/>
    <property type="match status" value="1"/>
</dbReference>
<feature type="domain" description="Ice-binding protein C-terminal" evidence="1">
    <location>
        <begin position="230"/>
        <end position="249"/>
    </location>
</feature>
<sequence>MKFLLSLIFCVFLVSHLEAILIEDDNRSVYSRSYMHYSTIIDRESKNSDNPDVPGSDYDKTVSSLVSAHSYVGIYGGSASSSAGQQSSILNNDIYIDEINASGTVSGEAENLRVGATILSSATSLFEVTFSFEGIRSYTMDLTMSASDGVWQDGLGEAGANCSMQLIKGTETILDYQIANDTKQVSLEGELPESTYTIVVRGHTYDRVDTTYGNQVTNTEASYDLNMQIVPEPASVFLLGLGGLYFRRKFV</sequence>
<name>A0A1W6LQ40_9BACT</name>
<dbReference type="EMBL" id="CP021023">
    <property type="protein sequence ID" value="ARN57876.1"/>
    <property type="molecule type" value="Genomic_DNA"/>
</dbReference>
<protein>
    <recommendedName>
        <fullName evidence="1">Ice-binding protein C-terminal domain-containing protein</fullName>
    </recommendedName>
</protein>
<dbReference type="InterPro" id="IPR013424">
    <property type="entry name" value="Ice-binding_C"/>
</dbReference>